<evidence type="ECO:0000256" key="6">
    <source>
        <dbReference type="ARBA" id="ARBA00022519"/>
    </source>
</evidence>
<evidence type="ECO:0000256" key="9">
    <source>
        <dbReference type="ARBA" id="ARBA00023136"/>
    </source>
</evidence>
<comment type="subcellular location">
    <subcellularLocation>
        <location evidence="1">Cell inner membrane</location>
        <topology evidence="1">Multi-pass membrane protein</topology>
    </subcellularLocation>
    <subcellularLocation>
        <location evidence="2">Secreted</location>
    </subcellularLocation>
</comment>
<name>A0A4P8GKD5_ENTCL</name>
<evidence type="ECO:0000256" key="5">
    <source>
        <dbReference type="ARBA" id="ARBA00022475"/>
    </source>
</evidence>
<comment type="similarity">
    <text evidence="3">Belongs to the TraA family.</text>
</comment>
<dbReference type="GO" id="GO:0005886">
    <property type="term" value="C:plasma membrane"/>
    <property type="evidence" value="ECO:0007669"/>
    <property type="project" value="UniProtKB-SubCell"/>
</dbReference>
<evidence type="ECO:0000256" key="4">
    <source>
        <dbReference type="ARBA" id="ARBA00018586"/>
    </source>
</evidence>
<keyword evidence="8" id="KW-0184">Conjugation</keyword>
<dbReference type="GO" id="GO:0005576">
    <property type="term" value="C:extracellular region"/>
    <property type="evidence" value="ECO:0007669"/>
    <property type="project" value="UniProtKB-SubCell"/>
</dbReference>
<evidence type="ECO:0000256" key="11">
    <source>
        <dbReference type="SAM" id="Phobius"/>
    </source>
</evidence>
<evidence type="ECO:0000256" key="10">
    <source>
        <dbReference type="ARBA" id="ARBA00026027"/>
    </source>
</evidence>
<feature type="transmembrane region" description="Helical" evidence="11">
    <location>
        <begin position="130"/>
        <end position="149"/>
    </location>
</feature>
<accession>A0A4P8GKD5</accession>
<keyword evidence="11" id="KW-1133">Transmembrane helix</keyword>
<evidence type="ECO:0000313" key="12">
    <source>
        <dbReference type="EMBL" id="QCO95768.1"/>
    </source>
</evidence>
<evidence type="ECO:0000256" key="8">
    <source>
        <dbReference type="ARBA" id="ARBA00022971"/>
    </source>
</evidence>
<dbReference type="AlphaFoldDB" id="A0A4P8GKD5"/>
<organism evidence="12">
    <name type="scientific">Enterobacter cloacae</name>
    <dbReference type="NCBI Taxonomy" id="550"/>
    <lineage>
        <taxon>Bacteria</taxon>
        <taxon>Pseudomonadati</taxon>
        <taxon>Pseudomonadota</taxon>
        <taxon>Gammaproteobacteria</taxon>
        <taxon>Enterobacterales</taxon>
        <taxon>Enterobacteriaceae</taxon>
        <taxon>Enterobacter</taxon>
        <taxon>Enterobacter cloacae complex</taxon>
    </lineage>
</organism>
<feature type="transmembrane region" description="Helical" evidence="11">
    <location>
        <begin position="64"/>
        <end position="83"/>
    </location>
</feature>
<keyword evidence="6" id="KW-0997">Cell inner membrane</keyword>
<reference evidence="12" key="1">
    <citation type="submission" date="2019-01" db="EMBL/GenBank/DDBJ databases">
        <title>Genetic and biochemical characterization of FRI-3, a novel variant of the Ambler class A carbapenemase FRI-1.</title>
        <authorList>
            <person name="Schauer J.M."/>
            <person name="Gatermann S.G."/>
            <person name="Pfennigwerth N.E."/>
        </authorList>
    </citation>
    <scope>NUCLEOTIDE SEQUENCE</scope>
    <source>
        <plasmid evidence="12">pNRZ-28021</plasmid>
    </source>
</reference>
<protein>
    <recommendedName>
        <fullName evidence="4">Pilin</fullName>
    </recommendedName>
</protein>
<dbReference type="Pfam" id="PF05513">
    <property type="entry name" value="TraA"/>
    <property type="match status" value="1"/>
</dbReference>
<comment type="subunit">
    <text evidence="10">Monomer. Interacts with itself to form filaments; also interacts with TraQ.</text>
</comment>
<keyword evidence="12" id="KW-0614">Plasmid</keyword>
<proteinExistence type="inferred from homology"/>
<evidence type="ECO:0000256" key="2">
    <source>
        <dbReference type="ARBA" id="ARBA00004613"/>
    </source>
</evidence>
<keyword evidence="7" id="KW-0964">Secreted</keyword>
<sequence length="150" mass="16597">MRHSFFFLGLWDNCARVNKHLRDSLLFTSEKTNMLTKGSALNVGKGWAVASLFRKARENRKAKFYLKSAGAFLIALMVTHPAFASGTDLLSSQNTTVNSTFGSGSSLVKWFYIAEIIMGLFIYIKARSPLVFVGIVMAIIFTRVAFGIAS</sequence>
<keyword evidence="11" id="KW-0812">Transmembrane</keyword>
<evidence type="ECO:0000256" key="1">
    <source>
        <dbReference type="ARBA" id="ARBA00004429"/>
    </source>
</evidence>
<dbReference type="EMBL" id="MK471334">
    <property type="protein sequence ID" value="QCO95768.1"/>
    <property type="molecule type" value="Genomic_DNA"/>
</dbReference>
<geneLocation type="plasmid" evidence="12">
    <name>pNRZ-28021</name>
</geneLocation>
<feature type="transmembrane region" description="Helical" evidence="11">
    <location>
        <begin position="103"/>
        <end position="123"/>
    </location>
</feature>
<evidence type="ECO:0000256" key="7">
    <source>
        <dbReference type="ARBA" id="ARBA00022525"/>
    </source>
</evidence>
<keyword evidence="5" id="KW-1003">Cell membrane</keyword>
<dbReference type="InterPro" id="IPR008873">
    <property type="entry name" value="TraA"/>
</dbReference>
<evidence type="ECO:0000256" key="3">
    <source>
        <dbReference type="ARBA" id="ARBA00009586"/>
    </source>
</evidence>
<keyword evidence="9 11" id="KW-0472">Membrane</keyword>